<dbReference type="PANTHER" id="PTHR43775:SF20">
    <property type="entry name" value="HYBRID PKS-NRPS SYNTHETASE APDA"/>
    <property type="match status" value="1"/>
</dbReference>
<dbReference type="InterPro" id="IPR016035">
    <property type="entry name" value="Acyl_Trfase/lysoPLipase"/>
</dbReference>
<reference evidence="5 6" key="1">
    <citation type="submission" date="2024-09" db="EMBL/GenBank/DDBJ databases">
        <title>Rethinking Asexuality: The Enigmatic Case of Functional Sexual Genes in Lepraria (Stereocaulaceae).</title>
        <authorList>
            <person name="Doellman M."/>
            <person name="Sun Y."/>
            <person name="Barcenas-Pena A."/>
            <person name="Lumbsch H.T."/>
            <person name="Grewe F."/>
        </authorList>
    </citation>
    <scope>NUCLEOTIDE SEQUENCE [LARGE SCALE GENOMIC DNA]</scope>
    <source>
        <strain evidence="5 6">Grewe 0041</strain>
    </source>
</reference>
<dbReference type="SMART" id="SM00827">
    <property type="entry name" value="PKS_AT"/>
    <property type="match status" value="1"/>
</dbReference>
<feature type="domain" description="Malonyl-CoA:ACP transacylase (MAT)" evidence="4">
    <location>
        <begin position="47"/>
        <end position="365"/>
    </location>
</feature>
<accession>A0ABR4AT83</accession>
<dbReference type="SUPFAM" id="SSF55048">
    <property type="entry name" value="Probable ACP-binding domain of malonyl-CoA ACP transacylase"/>
    <property type="match status" value="1"/>
</dbReference>
<dbReference type="Pfam" id="PF00698">
    <property type="entry name" value="Acyl_transf_1"/>
    <property type="match status" value="1"/>
</dbReference>
<keyword evidence="3" id="KW-0808">Transferase</keyword>
<evidence type="ECO:0000256" key="2">
    <source>
        <dbReference type="ARBA" id="ARBA00022553"/>
    </source>
</evidence>
<gene>
    <name evidence="5" type="ORF">ABVK25_010773</name>
</gene>
<dbReference type="Gene3D" id="3.40.366.10">
    <property type="entry name" value="Malonyl-Coenzyme A Acyl Carrier Protein, domain 2"/>
    <property type="match status" value="1"/>
</dbReference>
<dbReference type="InterPro" id="IPR014043">
    <property type="entry name" value="Acyl_transferase_dom"/>
</dbReference>
<evidence type="ECO:0000313" key="5">
    <source>
        <dbReference type="EMBL" id="KAL2048920.1"/>
    </source>
</evidence>
<protein>
    <recommendedName>
        <fullName evidence="4">Malonyl-CoA:ACP transacylase (MAT) domain-containing protein</fullName>
    </recommendedName>
</protein>
<evidence type="ECO:0000256" key="1">
    <source>
        <dbReference type="ARBA" id="ARBA00022450"/>
    </source>
</evidence>
<dbReference type="EMBL" id="JBHFEH010000075">
    <property type="protein sequence ID" value="KAL2048920.1"/>
    <property type="molecule type" value="Genomic_DNA"/>
</dbReference>
<keyword evidence="2" id="KW-0597">Phosphoprotein</keyword>
<proteinExistence type="predicted"/>
<organism evidence="5 6">
    <name type="scientific">Lepraria finkii</name>
    <dbReference type="NCBI Taxonomy" id="1340010"/>
    <lineage>
        <taxon>Eukaryota</taxon>
        <taxon>Fungi</taxon>
        <taxon>Dikarya</taxon>
        <taxon>Ascomycota</taxon>
        <taxon>Pezizomycotina</taxon>
        <taxon>Lecanoromycetes</taxon>
        <taxon>OSLEUM clade</taxon>
        <taxon>Lecanoromycetidae</taxon>
        <taxon>Lecanorales</taxon>
        <taxon>Lecanorineae</taxon>
        <taxon>Stereocaulaceae</taxon>
        <taxon>Lepraria</taxon>
    </lineage>
</organism>
<dbReference type="Proteomes" id="UP001590951">
    <property type="component" value="Unassembled WGS sequence"/>
</dbReference>
<evidence type="ECO:0000259" key="4">
    <source>
        <dbReference type="SMART" id="SM00827"/>
    </source>
</evidence>
<evidence type="ECO:0000256" key="3">
    <source>
        <dbReference type="ARBA" id="ARBA00022679"/>
    </source>
</evidence>
<keyword evidence="6" id="KW-1185">Reference proteome</keyword>
<keyword evidence="1" id="KW-0596">Phosphopantetheine</keyword>
<evidence type="ECO:0000313" key="6">
    <source>
        <dbReference type="Proteomes" id="UP001590951"/>
    </source>
</evidence>
<comment type="caution">
    <text evidence="5">The sequence shown here is derived from an EMBL/GenBank/DDBJ whole genome shotgun (WGS) entry which is preliminary data.</text>
</comment>
<dbReference type="PANTHER" id="PTHR43775">
    <property type="entry name" value="FATTY ACID SYNTHASE"/>
    <property type="match status" value="1"/>
</dbReference>
<sequence length="405" mass="43659">MKTAFAAQTVEALKFQIQHPLDSSQGSKGEEVGVRSSSSEAPAILGVFTGQGAQYAGMAADLILNSDSASKCIDKLEESLRELALSDRPQWSLKRELLADASSSRVSEAALSQPLSTAIQILLVDILFKAGIRFKAVIGHSSGEIAAAYAAGFICARDAIRIAYYRGLHSRLATGKDGVKGAMIAVATSREDAQELCEMDEFRGRITIAAVNSAASVTLSGDEDAIAEAKIIFTDENKKATILKVDKAYHSQHMIQCSDAYMESMQTCSINLQKLLNKGCSWYSSVYNQEITSPFLELKGPYWNENLVRPVLFSQALTTALEQNPSVEAVIEVGPHPALKGPASMNIQDVLSRDVPYTGLLHRGENSITALANSIGYLWTRLGERAIDLASFASFMQGGVKGKLI</sequence>
<dbReference type="InterPro" id="IPR050091">
    <property type="entry name" value="PKS_NRPS_Biosynth_Enz"/>
</dbReference>
<name>A0ABR4AT83_9LECA</name>
<dbReference type="SUPFAM" id="SSF52151">
    <property type="entry name" value="FabD/lysophospholipase-like"/>
    <property type="match status" value="1"/>
</dbReference>
<dbReference type="InterPro" id="IPR016036">
    <property type="entry name" value="Malonyl_transacylase_ACP-bd"/>
</dbReference>
<dbReference type="InterPro" id="IPR001227">
    <property type="entry name" value="Ac_transferase_dom_sf"/>
</dbReference>